<comment type="caution">
    <text evidence="3">The sequence shown here is derived from an EMBL/GenBank/DDBJ whole genome shotgun (WGS) entry which is preliminary data.</text>
</comment>
<dbReference type="InterPro" id="IPR051162">
    <property type="entry name" value="T4SS_component"/>
</dbReference>
<evidence type="ECO:0000256" key="2">
    <source>
        <dbReference type="SAM" id="MobiDB-lite"/>
    </source>
</evidence>
<feature type="coiled-coil region" evidence="1">
    <location>
        <begin position="768"/>
        <end position="802"/>
    </location>
</feature>
<name>A0A540VFT0_9CHLR</name>
<evidence type="ECO:0000313" key="4">
    <source>
        <dbReference type="Proteomes" id="UP000317371"/>
    </source>
</evidence>
<dbReference type="Gene3D" id="3.40.50.300">
    <property type="entry name" value="P-loop containing nucleotide triphosphate hydrolases"/>
    <property type="match status" value="2"/>
</dbReference>
<dbReference type="SUPFAM" id="SSF52540">
    <property type="entry name" value="P-loop containing nucleoside triphosphate hydrolases"/>
    <property type="match status" value="1"/>
</dbReference>
<dbReference type="InterPro" id="IPR027417">
    <property type="entry name" value="P-loop_NTPase"/>
</dbReference>
<sequence>MQAPPEHLGTFYLGAEYDLDRRQRLNVPINYDARDLTTHAICVGMTGSGKTGLCIDLLEEAGLDRVPALLIDPKGDLTNLLLQFPELRPEDFAPWVNVDDARRKDMDVASYAQQVAQLWRDGLRDWGIGPDRIRTLQETVDYTIFTPGSDAGVPVNILGSLAAPGVDFEANAELVRDRIQGTVAALLGLVGVQGDPVRSREAILLSNIFEHFWRQNQDLDLAQMILAIQNPPVRRLGVFDVDTFFPEKERFELSLAFNNLMAAPAFQSWLQGEPLDVDRLLFTEEGKPRHSIFYLAHLSDSERMFFVTLLLESVTTWVRRQSGTTSLRALLYFDDIFGFFPPTAEPPSKRPLLTLLKQARASGLGCVLVSQNPVDIDYKGLTNAGTWFIGKLQAERDKERLLAGLKGILAEVGGRQDIDFSTLINRMDSRIFLLHNVHGDGPRVMQTRWAMSYLRGPLTRPQVRQLMEARRATLTPRPAPPPAARPAVEPSAPVPAGQATGQAEAKPEAMAAVPAGFGRTPPILESDVPQVYLPLAVGSADAVRQLTAEVARPVTVLGISLVYEPAALGVASVRFLDRKRQIDVKEEKLLLAPAGAGPVGVDWGSAEVLPLTARELLRTPGQVDPAQGPFFAPVPDSINGARELKQLARSLSDWLYYNSRLPIQVHPELEVYQMPGERQRAFLARLQQAAREARDAEVDRLEAKYATQLDRLRDKLERARREKSEKEADLAARRQHEWIGIGESILGFFLGRRSTRALSTAASRRRMTMKAGYAVEELTEEIQELEQDIQQLQEELQEQSDAITRKWANSLDQVEVEELKPRRADVEVQTVAVAWLPSWLIRYHDGLQERTAVIAAYRLPEG</sequence>
<protein>
    <recommendedName>
        <fullName evidence="5">DUF87 domain-containing protein</fullName>
    </recommendedName>
</protein>
<keyword evidence="1" id="KW-0175">Coiled coil</keyword>
<evidence type="ECO:0000313" key="3">
    <source>
        <dbReference type="EMBL" id="TQE95629.1"/>
    </source>
</evidence>
<evidence type="ECO:0008006" key="5">
    <source>
        <dbReference type="Google" id="ProtNLM"/>
    </source>
</evidence>
<reference evidence="3 4" key="1">
    <citation type="submission" date="2019-06" db="EMBL/GenBank/DDBJ databases">
        <title>Genome sequence of Litorilinea aerophila BAA-2444.</title>
        <authorList>
            <person name="Maclea K.S."/>
            <person name="Maurais E.G."/>
            <person name="Iannazzi L.C."/>
        </authorList>
    </citation>
    <scope>NUCLEOTIDE SEQUENCE [LARGE SCALE GENOMIC DNA]</scope>
    <source>
        <strain evidence="3 4">ATCC BAA-2444</strain>
    </source>
</reference>
<dbReference type="PANTHER" id="PTHR30121">
    <property type="entry name" value="UNCHARACTERIZED PROTEIN YJGR-RELATED"/>
    <property type="match status" value="1"/>
</dbReference>
<accession>A0A540VFT0</accession>
<gene>
    <name evidence="3" type="ORF">FKZ61_10900</name>
</gene>
<feature type="coiled-coil region" evidence="1">
    <location>
        <begin position="698"/>
        <end position="736"/>
    </location>
</feature>
<keyword evidence="4" id="KW-1185">Reference proteome</keyword>
<evidence type="ECO:0000256" key="1">
    <source>
        <dbReference type="SAM" id="Coils"/>
    </source>
</evidence>
<dbReference type="InParanoid" id="A0A540VFT0"/>
<dbReference type="OrthoDB" id="9758751at2"/>
<dbReference type="Proteomes" id="UP000317371">
    <property type="component" value="Unassembled WGS sequence"/>
</dbReference>
<dbReference type="RefSeq" id="WP_141610164.1">
    <property type="nucleotide sequence ID" value="NZ_VIGC02000012.1"/>
</dbReference>
<dbReference type="EMBL" id="VIGC01000012">
    <property type="protein sequence ID" value="TQE95629.1"/>
    <property type="molecule type" value="Genomic_DNA"/>
</dbReference>
<proteinExistence type="predicted"/>
<feature type="region of interest" description="Disordered" evidence="2">
    <location>
        <begin position="474"/>
        <end position="508"/>
    </location>
</feature>
<organism evidence="3 4">
    <name type="scientific">Litorilinea aerophila</name>
    <dbReference type="NCBI Taxonomy" id="1204385"/>
    <lineage>
        <taxon>Bacteria</taxon>
        <taxon>Bacillati</taxon>
        <taxon>Chloroflexota</taxon>
        <taxon>Caldilineae</taxon>
        <taxon>Caldilineales</taxon>
        <taxon>Caldilineaceae</taxon>
        <taxon>Litorilinea</taxon>
    </lineage>
</organism>
<dbReference type="AlphaFoldDB" id="A0A540VFT0"/>
<feature type="compositionally biased region" description="Low complexity" evidence="2">
    <location>
        <begin position="485"/>
        <end position="496"/>
    </location>
</feature>
<dbReference type="PANTHER" id="PTHR30121:SF6">
    <property type="entry name" value="SLR6007 PROTEIN"/>
    <property type="match status" value="1"/>
</dbReference>